<evidence type="ECO:0000313" key="1">
    <source>
        <dbReference type="EMBL" id="KTD75357.1"/>
    </source>
</evidence>
<sequence length="129" mass="14700">MAKILISLKESQNKQYAKPIQDGDRLDYLFWCLQKADKALGEKKPLWAVEEIFIKSMEQNSQASKLYNLGPAKYKELLNRLADIQNGKYQSTSMVFKGLLTDGPILIEVQSDNVLVLEDSKEIISDFTI</sequence>
<protein>
    <submittedName>
        <fullName evidence="2">Uncharacterized protein</fullName>
    </submittedName>
</protein>
<evidence type="ECO:0000313" key="2">
    <source>
        <dbReference type="EMBL" id="STY23714.1"/>
    </source>
</evidence>
<dbReference type="EMBL" id="LNYZ01000023">
    <property type="protein sequence ID" value="KTD75357.1"/>
    <property type="molecule type" value="Genomic_DNA"/>
</dbReference>
<evidence type="ECO:0000313" key="4">
    <source>
        <dbReference type="Proteomes" id="UP000255110"/>
    </source>
</evidence>
<dbReference type="RefSeq" id="WP_058478077.1">
    <property type="nucleotide sequence ID" value="NZ_CAAAIO010000010.1"/>
</dbReference>
<name>A0A378LAI2_9GAMM</name>
<gene>
    <name evidence="1" type="ORF">Lstg_2532</name>
    <name evidence="2" type="ORF">NCTC11991_02324</name>
</gene>
<evidence type="ECO:0000313" key="3">
    <source>
        <dbReference type="Proteomes" id="UP000054820"/>
    </source>
</evidence>
<dbReference type="Proteomes" id="UP000255110">
    <property type="component" value="Unassembled WGS sequence"/>
</dbReference>
<dbReference type="EMBL" id="UGOY01000001">
    <property type="protein sequence ID" value="STY23714.1"/>
    <property type="molecule type" value="Genomic_DNA"/>
</dbReference>
<organism evidence="2 4">
    <name type="scientific">Legionella steigerwaltii</name>
    <dbReference type="NCBI Taxonomy" id="460"/>
    <lineage>
        <taxon>Bacteria</taxon>
        <taxon>Pseudomonadati</taxon>
        <taxon>Pseudomonadota</taxon>
        <taxon>Gammaproteobacteria</taxon>
        <taxon>Legionellales</taxon>
        <taxon>Legionellaceae</taxon>
        <taxon>Legionella</taxon>
    </lineage>
</organism>
<dbReference type="OrthoDB" id="5652453at2"/>
<keyword evidence="3" id="KW-1185">Reference proteome</keyword>
<dbReference type="AlphaFoldDB" id="A0A378LAI2"/>
<accession>A0A378LAI2</accession>
<reference evidence="1 3" key="1">
    <citation type="submission" date="2015-11" db="EMBL/GenBank/DDBJ databases">
        <title>Genomic analysis of 38 Legionella species identifies large and diverse effector repertoires.</title>
        <authorList>
            <person name="Burstein D."/>
            <person name="Amaro F."/>
            <person name="Zusman T."/>
            <person name="Lifshitz Z."/>
            <person name="Cohen O."/>
            <person name="Gilbert J.A."/>
            <person name="Pupko T."/>
            <person name="Shuman H.A."/>
            <person name="Segal G."/>
        </authorList>
    </citation>
    <scope>NUCLEOTIDE SEQUENCE [LARGE SCALE GENOMIC DNA]</scope>
    <source>
        <strain evidence="1 3">SC-18-C9</strain>
    </source>
</reference>
<proteinExistence type="predicted"/>
<dbReference type="Proteomes" id="UP000054820">
    <property type="component" value="Unassembled WGS sequence"/>
</dbReference>
<reference evidence="2 4" key="2">
    <citation type="submission" date="2018-06" db="EMBL/GenBank/DDBJ databases">
        <authorList>
            <consortium name="Pathogen Informatics"/>
            <person name="Doyle S."/>
        </authorList>
    </citation>
    <scope>NUCLEOTIDE SEQUENCE [LARGE SCALE GENOMIC DNA]</scope>
    <source>
        <strain evidence="2 4">NCTC11991</strain>
    </source>
</reference>